<dbReference type="RefSeq" id="WP_021681483.1">
    <property type="nucleotide sequence ID" value="NZ_KI260354.1"/>
</dbReference>
<dbReference type="EMBL" id="AWVF01000434">
    <property type="protein sequence ID" value="ERJ87719.1"/>
    <property type="molecule type" value="Genomic_DNA"/>
</dbReference>
<sequence>MNGLVCLLVFGLLAITALAALGLCRRLFSHELPRHMATLALLENPQQWETQCAALAAQLTWTDRDMVRTVWLVDATPDGSLEPACTAFCSRHKDFCYCRLSELTKIFGSGTDCEKSHCNLSKKQV</sequence>
<evidence type="ECO:0000313" key="1">
    <source>
        <dbReference type="EMBL" id="ERJ87719.1"/>
    </source>
</evidence>
<dbReference type="STRING" id="411473.RUMCAL_03254"/>
<keyword evidence="2" id="KW-1185">Reference proteome</keyword>
<dbReference type="HOGENOM" id="CLU_1991057_0_0_9"/>
<evidence type="ECO:0000313" key="2">
    <source>
        <dbReference type="Proteomes" id="UP000016662"/>
    </source>
</evidence>
<dbReference type="Proteomes" id="UP000016662">
    <property type="component" value="Unassembled WGS sequence"/>
</dbReference>
<comment type="caution">
    <text evidence="1">The sequence shown here is derived from an EMBL/GenBank/DDBJ whole genome shotgun (WGS) entry which is preliminary data.</text>
</comment>
<dbReference type="PATRIC" id="fig|411473.3.peg.2725"/>
<dbReference type="GeneID" id="93693259"/>
<accession>U2LE19</accession>
<protein>
    <submittedName>
        <fullName evidence="1">Uncharacterized protein</fullName>
    </submittedName>
</protein>
<name>U2LE19_9FIRM</name>
<reference evidence="1 2" key="1">
    <citation type="submission" date="2013-07" db="EMBL/GenBank/DDBJ databases">
        <authorList>
            <person name="Weinstock G."/>
            <person name="Sodergren E."/>
            <person name="Wylie T."/>
            <person name="Fulton L."/>
            <person name="Fulton R."/>
            <person name="Fronick C."/>
            <person name="O'Laughlin M."/>
            <person name="Godfrey J."/>
            <person name="Miner T."/>
            <person name="Herter B."/>
            <person name="Appelbaum E."/>
            <person name="Cordes M."/>
            <person name="Lek S."/>
            <person name="Wollam A."/>
            <person name="Pepin K.H."/>
            <person name="Palsikar V.B."/>
            <person name="Mitreva M."/>
            <person name="Wilson R.K."/>
        </authorList>
    </citation>
    <scope>NUCLEOTIDE SEQUENCE [LARGE SCALE GENOMIC DNA]</scope>
    <source>
        <strain evidence="1 2">ATCC 27760</strain>
    </source>
</reference>
<proteinExistence type="predicted"/>
<dbReference type="AlphaFoldDB" id="U2LE19"/>
<gene>
    <name evidence="1" type="ORF">RUMCAL_03254</name>
</gene>
<organism evidence="1 2">
    <name type="scientific">Ruminococcus callidus ATCC 27760</name>
    <dbReference type="NCBI Taxonomy" id="411473"/>
    <lineage>
        <taxon>Bacteria</taxon>
        <taxon>Bacillati</taxon>
        <taxon>Bacillota</taxon>
        <taxon>Clostridia</taxon>
        <taxon>Eubacteriales</taxon>
        <taxon>Oscillospiraceae</taxon>
        <taxon>Ruminococcus</taxon>
    </lineage>
</organism>